<proteinExistence type="predicted"/>
<dbReference type="RefSeq" id="XP_056066184.1">
    <property type="nucleotide sequence ID" value="XM_056219057.1"/>
</dbReference>
<dbReference type="InterPro" id="IPR056867">
    <property type="entry name" value="LRR_15"/>
</dbReference>
<dbReference type="AlphaFoldDB" id="A0A9W9C619"/>
<keyword evidence="3" id="KW-1185">Reference proteome</keyword>
<dbReference type="Proteomes" id="UP001140513">
    <property type="component" value="Unassembled WGS sequence"/>
</dbReference>
<comment type="caution">
    <text evidence="2">The sequence shown here is derived from an EMBL/GenBank/DDBJ whole genome shotgun (WGS) entry which is preliminary data.</text>
</comment>
<dbReference type="SUPFAM" id="SSF52047">
    <property type="entry name" value="RNI-like"/>
    <property type="match status" value="1"/>
</dbReference>
<feature type="domain" description="F-box" evidence="1">
    <location>
        <begin position="1"/>
        <end position="46"/>
    </location>
</feature>
<sequence length="492" mass="56158">MASFLSCPTELADTILEQVSFRDLTAVSLVNKKLHKFATPHLYSQVNFTIYRDNPRPIMHLARTIFNKPELAKLVKSVRLRDGEESIQSMWEPGDWYGQYKVPLASPPHPAADDGLPEFVSFIAESGLSYADIWIDKLQVGDLNAFVALLISKLPNLARFRVGYAAILPFLGTRTSAKTKPRIVYDDAFLGKLFQSAVFDTSNHGLSRFEHLEEIFFPGPLESDPGPNPDFCHPQGLFTLLNLPSMRSISGWCFNPKTLPFTWPSGLPDLTNLTSLSLKYVHINFLAQVLERTRNLKTLSWEWFYIPDYGDQFNTDTLNLDKFVEALMPVQETLEDLTIKFTNCMGTWDPDVQRINVTGSLNGLQQFTGIKRFWAPFQLLLPDWESNANWARRLEDSLPRNVEVVTVTDSVASTDGYPYDEPDEFAFLGRWLHETAATRTPHLSEVIVYMSDRSGFLESYESFDMVHQAFEGTNVKYRIIDEDKEVRLWEVV</sequence>
<organism evidence="2 3">
    <name type="scientific">Didymosphaeria variabile</name>
    <dbReference type="NCBI Taxonomy" id="1932322"/>
    <lineage>
        <taxon>Eukaryota</taxon>
        <taxon>Fungi</taxon>
        <taxon>Dikarya</taxon>
        <taxon>Ascomycota</taxon>
        <taxon>Pezizomycotina</taxon>
        <taxon>Dothideomycetes</taxon>
        <taxon>Pleosporomycetidae</taxon>
        <taxon>Pleosporales</taxon>
        <taxon>Massarineae</taxon>
        <taxon>Didymosphaeriaceae</taxon>
        <taxon>Didymosphaeria</taxon>
    </lineage>
</organism>
<accession>A0A9W9C619</accession>
<evidence type="ECO:0000313" key="2">
    <source>
        <dbReference type="EMBL" id="KAJ4346384.1"/>
    </source>
</evidence>
<evidence type="ECO:0000313" key="3">
    <source>
        <dbReference type="Proteomes" id="UP001140513"/>
    </source>
</evidence>
<reference evidence="2" key="1">
    <citation type="submission" date="2022-10" db="EMBL/GenBank/DDBJ databases">
        <title>Tapping the CABI collections for fungal endophytes: first genome assemblies for Collariella, Neodidymelliopsis, Ascochyta clinopodiicola, Didymella pomorum, Didymosphaeria variabile, Neocosmospora piperis and Neocucurbitaria cava.</title>
        <authorList>
            <person name="Hill R."/>
        </authorList>
    </citation>
    <scope>NUCLEOTIDE SEQUENCE</scope>
    <source>
        <strain evidence="2">IMI 356815</strain>
    </source>
</reference>
<dbReference type="GeneID" id="80913843"/>
<dbReference type="InterPro" id="IPR001810">
    <property type="entry name" value="F-box_dom"/>
</dbReference>
<dbReference type="Pfam" id="PF24969">
    <property type="entry name" value="LRR_15"/>
    <property type="match status" value="1"/>
</dbReference>
<evidence type="ECO:0000259" key="1">
    <source>
        <dbReference type="PROSITE" id="PS50181"/>
    </source>
</evidence>
<dbReference type="OrthoDB" id="3705926at2759"/>
<dbReference type="EMBL" id="JAPEUX010000008">
    <property type="protein sequence ID" value="KAJ4346384.1"/>
    <property type="molecule type" value="Genomic_DNA"/>
</dbReference>
<dbReference type="PROSITE" id="PS50181">
    <property type="entry name" value="FBOX"/>
    <property type="match status" value="1"/>
</dbReference>
<name>A0A9W9C619_9PLEO</name>
<gene>
    <name evidence="2" type="ORF">N0V89_010313</name>
</gene>
<protein>
    <recommendedName>
        <fullName evidence="1">F-box domain-containing protein</fullName>
    </recommendedName>
</protein>